<keyword evidence="3" id="KW-1185">Reference proteome</keyword>
<organism evidence="2 3">
    <name type="scientific">Dreissena polymorpha</name>
    <name type="common">Zebra mussel</name>
    <name type="synonym">Mytilus polymorpha</name>
    <dbReference type="NCBI Taxonomy" id="45954"/>
    <lineage>
        <taxon>Eukaryota</taxon>
        <taxon>Metazoa</taxon>
        <taxon>Spiralia</taxon>
        <taxon>Lophotrochozoa</taxon>
        <taxon>Mollusca</taxon>
        <taxon>Bivalvia</taxon>
        <taxon>Autobranchia</taxon>
        <taxon>Heteroconchia</taxon>
        <taxon>Euheterodonta</taxon>
        <taxon>Imparidentia</taxon>
        <taxon>Neoheterodontei</taxon>
        <taxon>Myida</taxon>
        <taxon>Dreissenoidea</taxon>
        <taxon>Dreissenidae</taxon>
        <taxon>Dreissena</taxon>
    </lineage>
</organism>
<dbReference type="Proteomes" id="UP000828390">
    <property type="component" value="Unassembled WGS sequence"/>
</dbReference>
<proteinExistence type="predicted"/>
<evidence type="ECO:0008006" key="4">
    <source>
        <dbReference type="Google" id="ProtNLM"/>
    </source>
</evidence>
<dbReference type="EMBL" id="JAIWYP010000012">
    <property type="protein sequence ID" value="KAH3725020.1"/>
    <property type="molecule type" value="Genomic_DNA"/>
</dbReference>
<sequence length="103" mass="11771">MGPKQHGSPAQSVAKMLKRKYSRKSPGKMNLVKDAMIENDKVPIRKAAEQFGVFYGYLYRRLSGEVNVDSRNRSRPIFYDDDEAATERWLKEMSGREMGSKPG</sequence>
<evidence type="ECO:0000313" key="3">
    <source>
        <dbReference type="Proteomes" id="UP000828390"/>
    </source>
</evidence>
<feature type="compositionally biased region" description="Basic residues" evidence="1">
    <location>
        <begin position="16"/>
        <end position="25"/>
    </location>
</feature>
<reference evidence="2" key="2">
    <citation type="submission" date="2020-11" db="EMBL/GenBank/DDBJ databases">
        <authorList>
            <person name="McCartney M.A."/>
            <person name="Auch B."/>
            <person name="Kono T."/>
            <person name="Mallez S."/>
            <person name="Becker A."/>
            <person name="Gohl D.M."/>
            <person name="Silverstein K.A.T."/>
            <person name="Koren S."/>
            <person name="Bechman K.B."/>
            <person name="Herman A."/>
            <person name="Abrahante J.E."/>
            <person name="Garbe J."/>
        </authorList>
    </citation>
    <scope>NUCLEOTIDE SEQUENCE</scope>
    <source>
        <strain evidence="2">Duluth1</strain>
        <tissue evidence="2">Whole animal</tissue>
    </source>
</reference>
<protein>
    <recommendedName>
        <fullName evidence="4">HTH psq-type domain-containing protein</fullName>
    </recommendedName>
</protein>
<comment type="caution">
    <text evidence="2">The sequence shown here is derived from an EMBL/GenBank/DDBJ whole genome shotgun (WGS) entry which is preliminary data.</text>
</comment>
<name>A0A9D4HNG9_DREPO</name>
<reference evidence="2" key="1">
    <citation type="journal article" date="2019" name="bioRxiv">
        <title>The Genome of the Zebra Mussel, Dreissena polymorpha: A Resource for Invasive Species Research.</title>
        <authorList>
            <person name="McCartney M.A."/>
            <person name="Auch B."/>
            <person name="Kono T."/>
            <person name="Mallez S."/>
            <person name="Zhang Y."/>
            <person name="Obille A."/>
            <person name="Becker A."/>
            <person name="Abrahante J.E."/>
            <person name="Garbe J."/>
            <person name="Badalamenti J.P."/>
            <person name="Herman A."/>
            <person name="Mangelson H."/>
            <person name="Liachko I."/>
            <person name="Sullivan S."/>
            <person name="Sone E.D."/>
            <person name="Koren S."/>
            <person name="Silverstein K.A.T."/>
            <person name="Beckman K.B."/>
            <person name="Gohl D.M."/>
        </authorList>
    </citation>
    <scope>NUCLEOTIDE SEQUENCE</scope>
    <source>
        <strain evidence="2">Duluth1</strain>
        <tissue evidence="2">Whole animal</tissue>
    </source>
</reference>
<evidence type="ECO:0000256" key="1">
    <source>
        <dbReference type="SAM" id="MobiDB-lite"/>
    </source>
</evidence>
<evidence type="ECO:0000313" key="2">
    <source>
        <dbReference type="EMBL" id="KAH3725020.1"/>
    </source>
</evidence>
<accession>A0A9D4HNG9</accession>
<dbReference type="AlphaFoldDB" id="A0A9D4HNG9"/>
<feature type="region of interest" description="Disordered" evidence="1">
    <location>
        <begin position="1"/>
        <end position="25"/>
    </location>
</feature>
<gene>
    <name evidence="2" type="ORF">DPMN_050848</name>
</gene>